<protein>
    <submittedName>
        <fullName evidence="1">Uncharacterized protein</fullName>
    </submittedName>
</protein>
<keyword evidence="2" id="KW-1185">Reference proteome</keyword>
<comment type="caution">
    <text evidence="1">The sequence shown here is derived from an EMBL/GenBank/DDBJ whole genome shotgun (WGS) entry which is preliminary data.</text>
</comment>
<dbReference type="EMBL" id="JBHSBU010000001">
    <property type="protein sequence ID" value="MFC4160909.1"/>
    <property type="molecule type" value="Genomic_DNA"/>
</dbReference>
<evidence type="ECO:0000313" key="1">
    <source>
        <dbReference type="EMBL" id="MFC4160909.1"/>
    </source>
</evidence>
<dbReference type="RefSeq" id="WP_378166247.1">
    <property type="nucleotide sequence ID" value="NZ_JBHSBU010000001.1"/>
</dbReference>
<proteinExistence type="predicted"/>
<reference evidence="2" key="1">
    <citation type="journal article" date="2019" name="Int. J. Syst. Evol. Microbiol.">
        <title>The Global Catalogue of Microorganisms (GCM) 10K type strain sequencing project: providing services to taxonomists for standard genome sequencing and annotation.</title>
        <authorList>
            <consortium name="The Broad Institute Genomics Platform"/>
            <consortium name="The Broad Institute Genome Sequencing Center for Infectious Disease"/>
            <person name="Wu L."/>
            <person name="Ma J."/>
        </authorList>
    </citation>
    <scope>NUCLEOTIDE SEQUENCE [LARGE SCALE GENOMIC DNA]</scope>
    <source>
        <strain evidence="2">LMG 29894</strain>
    </source>
</reference>
<name>A0ABV8MS87_9NEIS</name>
<accession>A0ABV8MS87</accession>
<evidence type="ECO:0000313" key="2">
    <source>
        <dbReference type="Proteomes" id="UP001595791"/>
    </source>
</evidence>
<gene>
    <name evidence="1" type="ORF">ACFOW7_16340</name>
</gene>
<dbReference type="Proteomes" id="UP001595791">
    <property type="component" value="Unassembled WGS sequence"/>
</dbReference>
<organism evidence="1 2">
    <name type="scientific">Chitinimonas lacunae</name>
    <dbReference type="NCBI Taxonomy" id="1963018"/>
    <lineage>
        <taxon>Bacteria</taxon>
        <taxon>Pseudomonadati</taxon>
        <taxon>Pseudomonadota</taxon>
        <taxon>Betaproteobacteria</taxon>
        <taxon>Neisseriales</taxon>
        <taxon>Chitinibacteraceae</taxon>
        <taxon>Chitinimonas</taxon>
    </lineage>
</organism>
<sequence length="56" mass="6382">MPMIMDAQPYKKLRRRRACPDDGAEQSVYFTEDRLRWGGADSSQPPLAGANFHQNT</sequence>